<reference evidence="1 2" key="1">
    <citation type="journal article" date="2020" name="Genome Biol. Evol.">
        <title>Rhizobium dioscoreae sp. nov., a plant growth-promoting bacterium isolated from yam (Dioscorea species).</title>
        <authorList>
            <person name="Ouyabe M."/>
            <person name="Tanaka N."/>
            <person name="Shiwa Y."/>
            <person name="Fujita N."/>
            <person name="Kikuno H."/>
            <person name="Babil P."/>
            <person name="Shiwachi H."/>
        </authorList>
    </citation>
    <scope>NUCLEOTIDE SEQUENCE [LARGE SCALE GENOMIC DNA]</scope>
    <source>
        <strain evidence="1 2">S-93</strain>
    </source>
</reference>
<dbReference type="Proteomes" id="UP000390335">
    <property type="component" value="Unassembled WGS sequence"/>
</dbReference>
<dbReference type="EMBL" id="BLAJ01000009">
    <property type="protein sequence ID" value="GES52583.1"/>
    <property type="molecule type" value="Genomic_DNA"/>
</dbReference>
<comment type="caution">
    <text evidence="1">The sequence shown here is derived from an EMBL/GenBank/DDBJ whole genome shotgun (WGS) entry which is preliminary data.</text>
</comment>
<accession>A0ABQ0ZB22</accession>
<proteinExistence type="predicted"/>
<evidence type="ECO:0000313" key="1">
    <source>
        <dbReference type="EMBL" id="GES52583.1"/>
    </source>
</evidence>
<name>A0ABQ0ZB22_9HYPH</name>
<keyword evidence="2" id="KW-1185">Reference proteome</keyword>
<protein>
    <submittedName>
        <fullName evidence="1">Uncharacterized protein</fullName>
    </submittedName>
</protein>
<organism evidence="1 2">
    <name type="scientific">Rhizobium dioscoreae</name>
    <dbReference type="NCBI Taxonomy" id="2653122"/>
    <lineage>
        <taxon>Bacteria</taxon>
        <taxon>Pseudomonadati</taxon>
        <taxon>Pseudomonadota</taxon>
        <taxon>Alphaproteobacteria</taxon>
        <taxon>Hyphomicrobiales</taxon>
        <taxon>Rhizobiaceae</taxon>
        <taxon>Rhizobium/Agrobacterium group</taxon>
        <taxon>Rhizobium</taxon>
    </lineage>
</organism>
<sequence>MIVKREGGTVRGIGAGGEKASGIMSIRSILLEKQPLLNLSRWNGVPIRYGERRRQNPDDKTSRCALIKAILGR</sequence>
<gene>
    <name evidence="1" type="ORF">RsS93_51970</name>
</gene>
<evidence type="ECO:0000313" key="2">
    <source>
        <dbReference type="Proteomes" id="UP000390335"/>
    </source>
</evidence>